<organism evidence="2">
    <name type="scientific">Timspurckia oligopyrenoides</name>
    <dbReference type="NCBI Taxonomy" id="708627"/>
    <lineage>
        <taxon>Eukaryota</taxon>
        <taxon>Rhodophyta</taxon>
        <taxon>Bangiophyceae</taxon>
        <taxon>Porphyridiales</taxon>
        <taxon>Porphyridiaceae</taxon>
        <taxon>Timspurckia</taxon>
    </lineage>
</organism>
<evidence type="ECO:0000259" key="1">
    <source>
        <dbReference type="SMART" id="SM00827"/>
    </source>
</evidence>
<dbReference type="Gene3D" id="3.40.366.10">
    <property type="entry name" value="Malonyl-Coenzyme A Acyl Carrier Protein, domain 2"/>
    <property type="match status" value="1"/>
</dbReference>
<dbReference type="EMBL" id="HBFP01008214">
    <property type="protein sequence ID" value="CAD8821481.1"/>
    <property type="molecule type" value="Transcribed_RNA"/>
</dbReference>
<feature type="domain" description="Malonyl-CoA:ACP transacylase (MAT)" evidence="1">
    <location>
        <begin position="58"/>
        <end position="376"/>
    </location>
</feature>
<name>A0A6T6MF23_9RHOD</name>
<gene>
    <name evidence="2" type="ORF">TOLI1172_LOCUS5867</name>
    <name evidence="3" type="ORF">TOLI1172_LOCUS5876</name>
</gene>
<dbReference type="InterPro" id="IPR016035">
    <property type="entry name" value="Acyl_Trfase/lysoPLipase"/>
</dbReference>
<proteinExistence type="predicted"/>
<dbReference type="EMBL" id="HBFP01008203">
    <property type="protein sequence ID" value="CAD8821472.1"/>
    <property type="molecule type" value="Transcribed_RNA"/>
</dbReference>
<dbReference type="Pfam" id="PF00698">
    <property type="entry name" value="Acyl_transf_1"/>
    <property type="match status" value="1"/>
</dbReference>
<dbReference type="InterPro" id="IPR052760">
    <property type="entry name" value="Mitochondrial_malonyltrans"/>
</dbReference>
<dbReference type="GO" id="GO:0016740">
    <property type="term" value="F:transferase activity"/>
    <property type="evidence" value="ECO:0007669"/>
    <property type="project" value="InterPro"/>
</dbReference>
<dbReference type="InterPro" id="IPR016036">
    <property type="entry name" value="Malonyl_transacylase_ACP-bd"/>
</dbReference>
<evidence type="ECO:0000313" key="3">
    <source>
        <dbReference type="EMBL" id="CAD8821481.1"/>
    </source>
</evidence>
<dbReference type="InterPro" id="IPR001227">
    <property type="entry name" value="Ac_transferase_dom_sf"/>
</dbReference>
<sequence length="376" mass="40276">MFTGSSRTIGFIHGVINPRFSLSSNTHFQSHASIPLSRSSCRSQLFMTTSHDSPLVILCPGQGAQAVGMCNEWKSASKAAQSVFSQADEILGSVFDGMTITELISNGSKERIDRTDAAQPALFTASIASWKGALELGLIPESKSIPDVSAGLSLGEYTALVISGRMSFEDGLKLVALRGQAMQDAADASSGSMAAILGSDEEGVQEIIEYALRNVKSDEEQVLVGANYNAPGQIVISGSLDAVKVAVEYASVEKKLKAIKLDVAGAFHSPLMLPAAMRLKKALDDVEIQGSEDCLVLSNVTGEIHSKSDSESVKNKLVEQLTNSVRWEKCIGSVSEILKESENSEWIELCPGKTLSGMMRKINRKQKVTSFDTPPQ</sequence>
<dbReference type="AlphaFoldDB" id="A0A6T6MF23"/>
<reference evidence="2" key="1">
    <citation type="submission" date="2021-01" db="EMBL/GenBank/DDBJ databases">
        <authorList>
            <person name="Corre E."/>
            <person name="Pelletier E."/>
            <person name="Niang G."/>
            <person name="Scheremetjew M."/>
            <person name="Finn R."/>
            <person name="Kale V."/>
            <person name="Holt S."/>
            <person name="Cochrane G."/>
            <person name="Meng A."/>
            <person name="Brown T."/>
            <person name="Cohen L."/>
        </authorList>
    </citation>
    <scope>NUCLEOTIDE SEQUENCE</scope>
    <source>
        <strain evidence="2">CCMP3278</strain>
    </source>
</reference>
<evidence type="ECO:0000313" key="2">
    <source>
        <dbReference type="EMBL" id="CAD8821472.1"/>
    </source>
</evidence>
<accession>A0A6T6MF23</accession>
<dbReference type="PANTHER" id="PTHR47170:SF2">
    <property type="entry name" value="MALONYL-COA:ACP TRANSACYLASE (MAT) DOMAIN-CONTAINING PROTEIN"/>
    <property type="match status" value="1"/>
</dbReference>
<dbReference type="InterPro" id="IPR014043">
    <property type="entry name" value="Acyl_transferase_dom"/>
</dbReference>
<dbReference type="SUPFAM" id="SSF55048">
    <property type="entry name" value="Probable ACP-binding domain of malonyl-CoA ACP transacylase"/>
    <property type="match status" value="1"/>
</dbReference>
<dbReference type="PANTHER" id="PTHR47170">
    <property type="entry name" value="MALONYL-COA ACP TRANSACYLASE, ACP-BINDING"/>
    <property type="match status" value="1"/>
</dbReference>
<protein>
    <recommendedName>
        <fullName evidence="1">Malonyl-CoA:ACP transacylase (MAT) domain-containing protein</fullName>
    </recommendedName>
</protein>
<dbReference type="Gene3D" id="3.30.70.250">
    <property type="entry name" value="Malonyl-CoA ACP transacylase, ACP-binding"/>
    <property type="match status" value="1"/>
</dbReference>
<dbReference type="SUPFAM" id="SSF52151">
    <property type="entry name" value="FabD/lysophospholipase-like"/>
    <property type="match status" value="1"/>
</dbReference>
<dbReference type="SMART" id="SM00827">
    <property type="entry name" value="PKS_AT"/>
    <property type="match status" value="1"/>
</dbReference>